<reference evidence="1 2" key="1">
    <citation type="submission" date="2016-03" db="EMBL/GenBank/DDBJ databases">
        <authorList>
            <person name="Ploux O."/>
        </authorList>
    </citation>
    <scope>NUCLEOTIDE SEQUENCE [LARGE SCALE GENOMIC DNA]</scope>
    <source>
        <strain evidence="1 2">UAMH 11012</strain>
    </source>
</reference>
<sequence length="257" mass="29598">MGSLQYQSLDPTKLEIRVLAILPSFKKLSTIKCKLVKVGLDLLDETFRLLRSSSVHLGDATITESITLNGHAFQVTRNLAVVLRRLRGRTRKRDEDENDLREVDTGTLWLGEEAVGSGAAMDLIEKMTDADTPDKWVRTSVEMPEDLWQWQALGHLFARLYWRRVWIRQEVAMATEVYVLCENRTNKWTTLVMEYEILYQYLVEFDSIVAEISSYSNGYHQAIFIDTIREYIRDIGSAGFQHMLLHNRACESTIGFG</sequence>
<evidence type="ECO:0008006" key="3">
    <source>
        <dbReference type="Google" id="ProtNLM"/>
    </source>
</evidence>
<protein>
    <recommendedName>
        <fullName evidence="3">Heterokaryon incompatibility domain-containing protein</fullName>
    </recommendedName>
</protein>
<dbReference type="PANTHER" id="PTHR24148">
    <property type="entry name" value="ANKYRIN REPEAT DOMAIN-CONTAINING PROTEIN 39 HOMOLOG-RELATED"/>
    <property type="match status" value="1"/>
</dbReference>
<gene>
    <name evidence="1" type="ORF">PAC_16362</name>
</gene>
<name>A0A1L7XN22_9HELO</name>
<dbReference type="EMBL" id="FJOG01000037">
    <property type="protein sequence ID" value="CZR66461.1"/>
    <property type="molecule type" value="Genomic_DNA"/>
</dbReference>
<dbReference type="PANTHER" id="PTHR24148:SF73">
    <property type="entry name" value="HET DOMAIN PROTEIN (AFU_ORTHOLOGUE AFUA_8G01020)"/>
    <property type="match status" value="1"/>
</dbReference>
<organism evidence="1 2">
    <name type="scientific">Phialocephala subalpina</name>
    <dbReference type="NCBI Taxonomy" id="576137"/>
    <lineage>
        <taxon>Eukaryota</taxon>
        <taxon>Fungi</taxon>
        <taxon>Dikarya</taxon>
        <taxon>Ascomycota</taxon>
        <taxon>Pezizomycotina</taxon>
        <taxon>Leotiomycetes</taxon>
        <taxon>Helotiales</taxon>
        <taxon>Mollisiaceae</taxon>
        <taxon>Phialocephala</taxon>
        <taxon>Phialocephala fortinii species complex</taxon>
    </lineage>
</organism>
<proteinExistence type="predicted"/>
<dbReference type="OrthoDB" id="2157530at2759"/>
<evidence type="ECO:0000313" key="2">
    <source>
        <dbReference type="Proteomes" id="UP000184330"/>
    </source>
</evidence>
<dbReference type="InterPro" id="IPR052895">
    <property type="entry name" value="HetReg/Transcr_Mod"/>
</dbReference>
<dbReference type="Proteomes" id="UP000184330">
    <property type="component" value="Unassembled WGS sequence"/>
</dbReference>
<evidence type="ECO:0000313" key="1">
    <source>
        <dbReference type="EMBL" id="CZR66461.1"/>
    </source>
</evidence>
<dbReference type="AlphaFoldDB" id="A0A1L7XN22"/>
<accession>A0A1L7XN22</accession>
<keyword evidence="2" id="KW-1185">Reference proteome</keyword>